<dbReference type="RefSeq" id="WP_142985376.1">
    <property type="nucleotide sequence ID" value="NZ_FXTD01000001.1"/>
</dbReference>
<keyword evidence="9" id="KW-1185">Reference proteome</keyword>
<protein>
    <recommendedName>
        <fullName evidence="10">Permease</fullName>
    </recommendedName>
</protein>
<reference evidence="8 9" key="1">
    <citation type="submission" date="2017-05" db="EMBL/GenBank/DDBJ databases">
        <authorList>
            <person name="Varghese N."/>
            <person name="Submissions S."/>
        </authorList>
    </citation>
    <scope>NUCLEOTIDE SEQUENCE [LARGE SCALE GENOMIC DNA]</scope>
    <source>
        <strain evidence="8 9">DSM 19504</strain>
    </source>
</reference>
<feature type="transmembrane region" description="Helical" evidence="7">
    <location>
        <begin position="315"/>
        <end position="337"/>
    </location>
</feature>
<feature type="transmembrane region" description="Helical" evidence="7">
    <location>
        <begin position="91"/>
        <end position="115"/>
    </location>
</feature>
<feature type="transmembrane region" description="Helical" evidence="7">
    <location>
        <begin position="122"/>
        <end position="142"/>
    </location>
</feature>
<dbReference type="PANTHER" id="PTHR42775:SF2">
    <property type="entry name" value="PERMEASE"/>
    <property type="match status" value="1"/>
</dbReference>
<keyword evidence="4 7" id="KW-0812">Transmembrane</keyword>
<comment type="subcellular location">
    <subcellularLocation>
        <location evidence="1">Cell membrane</location>
        <topology evidence="1">Multi-pass membrane protein</topology>
    </subcellularLocation>
</comment>
<feature type="transmembrane region" description="Helical" evidence="7">
    <location>
        <begin position="59"/>
        <end position="85"/>
    </location>
</feature>
<sequence length="341" mass="34575">MIPPGTEAALADSWEYFVHLAVVLAPLFLGASFLVGLAQEYLPPERVESLLRSRNHGSGNVLAAGLGAVTPFCSCSTVPVLAGLLSAGAPIGMSFSFLLASPIVNWIAVVLLLGLFGPAVTAAYVVAALTCAIVGGLVVGALDLDRYVKDVRITTGGRQVATDGGTPTGGTAATGGCCEPDPTPVTDGCCERDATATARTHTDRVSAAGRGALTFFRDTLPYLLLGITIGALIHGAVPAETLQRVAGPGNPLATPLAALAGAPIYVSLSGMLPIAHSLTEAGIPIGTVIAFVIGGAGISVPNLILLNKLFERRLLVIYATTVVTIGVVVGVSFNTVLSGLL</sequence>
<name>A0A521AYN8_9EURY</name>
<evidence type="ECO:0000256" key="7">
    <source>
        <dbReference type="SAM" id="Phobius"/>
    </source>
</evidence>
<accession>A0A521AYN8</accession>
<evidence type="ECO:0000256" key="4">
    <source>
        <dbReference type="ARBA" id="ARBA00022692"/>
    </source>
</evidence>
<feature type="transmembrane region" description="Helical" evidence="7">
    <location>
        <begin position="281"/>
        <end position="303"/>
    </location>
</feature>
<keyword evidence="5 7" id="KW-1133">Transmembrane helix</keyword>
<evidence type="ECO:0000256" key="3">
    <source>
        <dbReference type="ARBA" id="ARBA00022475"/>
    </source>
</evidence>
<feature type="transmembrane region" description="Helical" evidence="7">
    <location>
        <begin position="220"/>
        <end position="239"/>
    </location>
</feature>
<gene>
    <name evidence="8" type="ORF">SAMN06264867_101468</name>
</gene>
<dbReference type="InterPro" id="IPR005524">
    <property type="entry name" value="DUF318"/>
</dbReference>
<evidence type="ECO:0000256" key="2">
    <source>
        <dbReference type="ARBA" id="ARBA00006386"/>
    </source>
</evidence>
<dbReference type="OrthoDB" id="307973at2157"/>
<dbReference type="AlphaFoldDB" id="A0A521AYN8"/>
<dbReference type="EMBL" id="FXTD01000001">
    <property type="protein sequence ID" value="SMO39947.1"/>
    <property type="molecule type" value="Genomic_DNA"/>
</dbReference>
<dbReference type="Pfam" id="PF03773">
    <property type="entry name" value="ArsP_1"/>
    <property type="match status" value="1"/>
</dbReference>
<evidence type="ECO:0000313" key="9">
    <source>
        <dbReference type="Proteomes" id="UP000319712"/>
    </source>
</evidence>
<dbReference type="GO" id="GO:0005886">
    <property type="term" value="C:plasma membrane"/>
    <property type="evidence" value="ECO:0007669"/>
    <property type="project" value="UniProtKB-SubCell"/>
</dbReference>
<organism evidence="8 9">
    <name type="scientific">Halorubrum cibi</name>
    <dbReference type="NCBI Taxonomy" id="413815"/>
    <lineage>
        <taxon>Archaea</taxon>
        <taxon>Methanobacteriati</taxon>
        <taxon>Methanobacteriota</taxon>
        <taxon>Stenosarchaea group</taxon>
        <taxon>Halobacteria</taxon>
        <taxon>Halobacteriales</taxon>
        <taxon>Haloferacaceae</taxon>
        <taxon>Halorubrum</taxon>
    </lineage>
</organism>
<evidence type="ECO:0000313" key="8">
    <source>
        <dbReference type="EMBL" id="SMO39947.1"/>
    </source>
</evidence>
<feature type="transmembrane region" description="Helical" evidence="7">
    <location>
        <begin position="251"/>
        <end position="275"/>
    </location>
</feature>
<proteinExistence type="inferred from homology"/>
<evidence type="ECO:0000256" key="1">
    <source>
        <dbReference type="ARBA" id="ARBA00004651"/>
    </source>
</evidence>
<comment type="similarity">
    <text evidence="2">Belongs to the UPF0718 family.</text>
</comment>
<feature type="transmembrane region" description="Helical" evidence="7">
    <location>
        <begin position="16"/>
        <end position="38"/>
    </location>
</feature>
<evidence type="ECO:0008006" key="10">
    <source>
        <dbReference type="Google" id="ProtNLM"/>
    </source>
</evidence>
<keyword evidence="6 7" id="KW-0472">Membrane</keyword>
<dbReference type="InterPro" id="IPR053166">
    <property type="entry name" value="UPF0718_permease"/>
</dbReference>
<keyword evidence="3" id="KW-1003">Cell membrane</keyword>
<dbReference type="Proteomes" id="UP000319712">
    <property type="component" value="Unassembled WGS sequence"/>
</dbReference>
<dbReference type="PANTHER" id="PTHR42775">
    <property type="entry name" value="PERMEASE RV2963-RELATED"/>
    <property type="match status" value="1"/>
</dbReference>
<evidence type="ECO:0000256" key="6">
    <source>
        <dbReference type="ARBA" id="ARBA00023136"/>
    </source>
</evidence>
<evidence type="ECO:0000256" key="5">
    <source>
        <dbReference type="ARBA" id="ARBA00022989"/>
    </source>
</evidence>